<dbReference type="AlphaFoldDB" id="A0A451BBQ6"/>
<dbReference type="EMBL" id="CAADGH010000029">
    <property type="protein sequence ID" value="VFK75698.1"/>
    <property type="molecule type" value="Genomic_DNA"/>
</dbReference>
<keyword evidence="4" id="KW-0349">Heme</keyword>
<gene>
    <name evidence="10" type="ORF">BECKMB1821G_GA0114241_102916</name>
    <name evidence="12" type="ORF">BECKMB1821H_GA0114242_102916</name>
    <name evidence="11" type="ORF">BECKMB1821I_GA0114274_103916</name>
</gene>
<reference evidence="12" key="1">
    <citation type="submission" date="2019-02" db="EMBL/GenBank/DDBJ databases">
        <authorList>
            <person name="Gruber-Vodicka R. H."/>
            <person name="Seah K. B. B."/>
        </authorList>
    </citation>
    <scope>NUCLEOTIDE SEQUENCE</scope>
    <source>
        <strain evidence="10">BECK_BZ197</strain>
        <strain evidence="12">BECK_BZ198</strain>
        <strain evidence="11">BECK_BZ199</strain>
    </source>
</reference>
<organism evidence="12">
    <name type="scientific">Candidatus Kentrum sp. MB</name>
    <dbReference type="NCBI Taxonomy" id="2138164"/>
    <lineage>
        <taxon>Bacteria</taxon>
        <taxon>Pseudomonadati</taxon>
        <taxon>Pseudomonadota</taxon>
        <taxon>Gammaproteobacteria</taxon>
        <taxon>Candidatus Kentrum</taxon>
    </lineage>
</organism>
<evidence type="ECO:0000256" key="1">
    <source>
        <dbReference type="ARBA" id="ARBA00001926"/>
    </source>
</evidence>
<evidence type="ECO:0000256" key="6">
    <source>
        <dbReference type="ARBA" id="ARBA00022982"/>
    </source>
</evidence>
<dbReference type="Gene3D" id="3.90.10.10">
    <property type="entry name" value="Cytochrome C3"/>
    <property type="match status" value="1"/>
</dbReference>
<dbReference type="GO" id="GO:0030313">
    <property type="term" value="C:cell envelope"/>
    <property type="evidence" value="ECO:0007669"/>
    <property type="project" value="UniProtKB-SubCell"/>
</dbReference>
<comment type="subcellular location">
    <subcellularLocation>
        <location evidence="2">Cell envelope</location>
    </subcellularLocation>
</comment>
<evidence type="ECO:0000256" key="7">
    <source>
        <dbReference type="ARBA" id="ARBA00023004"/>
    </source>
</evidence>
<comment type="cofactor">
    <cofactor evidence="1">
        <name>heme c</name>
        <dbReference type="ChEBI" id="CHEBI:61717"/>
    </cofactor>
</comment>
<feature type="transmembrane region" description="Helical" evidence="8">
    <location>
        <begin position="12"/>
        <end position="33"/>
    </location>
</feature>
<feature type="domain" description="Tetrahaem cytochrome" evidence="9">
    <location>
        <begin position="51"/>
        <end position="153"/>
    </location>
</feature>
<evidence type="ECO:0000313" key="10">
    <source>
        <dbReference type="EMBL" id="VFK27642.1"/>
    </source>
</evidence>
<keyword evidence="8" id="KW-0472">Membrane</keyword>
<evidence type="ECO:0000256" key="8">
    <source>
        <dbReference type="SAM" id="Phobius"/>
    </source>
</evidence>
<dbReference type="Pfam" id="PF14537">
    <property type="entry name" value="Cytochrom_c3_2"/>
    <property type="match status" value="1"/>
</dbReference>
<keyword evidence="6" id="KW-0249">Electron transport</keyword>
<dbReference type="SUPFAM" id="SSF48695">
    <property type="entry name" value="Multiheme cytochromes"/>
    <property type="match status" value="1"/>
</dbReference>
<dbReference type="InterPro" id="IPR012286">
    <property type="entry name" value="Tetrahaem_cytochrome"/>
</dbReference>
<keyword evidence="8" id="KW-0812">Transmembrane</keyword>
<dbReference type="GO" id="GO:0046872">
    <property type="term" value="F:metal ion binding"/>
    <property type="evidence" value="ECO:0007669"/>
    <property type="project" value="UniProtKB-KW"/>
</dbReference>
<keyword evidence="8" id="KW-1133">Transmembrane helix</keyword>
<protein>
    <submittedName>
        <fullName evidence="12">Cytochrome c3</fullName>
    </submittedName>
</protein>
<accession>A0A451BBQ6</accession>
<evidence type="ECO:0000313" key="12">
    <source>
        <dbReference type="EMBL" id="VFK75698.1"/>
    </source>
</evidence>
<dbReference type="EMBL" id="CAADFO010000029">
    <property type="protein sequence ID" value="VFK27642.1"/>
    <property type="molecule type" value="Genomic_DNA"/>
</dbReference>
<keyword evidence="3" id="KW-0813">Transport</keyword>
<proteinExistence type="predicted"/>
<evidence type="ECO:0000256" key="3">
    <source>
        <dbReference type="ARBA" id="ARBA00022448"/>
    </source>
</evidence>
<evidence type="ECO:0000256" key="5">
    <source>
        <dbReference type="ARBA" id="ARBA00022723"/>
    </source>
</evidence>
<evidence type="ECO:0000313" key="11">
    <source>
        <dbReference type="EMBL" id="VFK33024.1"/>
    </source>
</evidence>
<sequence length="230" mass="26825">MNKKNRKARARYKIWTYYITGGVISLVCLSILLHPSYSHLHVHGPMNTGHEELECSDCHKSERGNLRQQLQANVQYLLGNRTKPVAVGYRAINNRDCSFCHDRPNDRHPVYRFFAPRFRKAREQIQPQYCVSCHSEHTGERVTSDISYCKTCHAKLVIENDPISISHQQLIRDKNWASCLGCHDYHGNHKMELNRDVDRLITRKELQKYFAGESDSPYGTKKFHKARTEL</sequence>
<name>A0A451BBQ6_9GAMM</name>
<evidence type="ECO:0000256" key="2">
    <source>
        <dbReference type="ARBA" id="ARBA00004196"/>
    </source>
</evidence>
<keyword evidence="5" id="KW-0479">Metal-binding</keyword>
<keyword evidence="7" id="KW-0408">Iron</keyword>
<dbReference type="InterPro" id="IPR036280">
    <property type="entry name" value="Multihaem_cyt_sf"/>
</dbReference>
<dbReference type="EMBL" id="CAADFQ010000039">
    <property type="protein sequence ID" value="VFK33024.1"/>
    <property type="molecule type" value="Genomic_DNA"/>
</dbReference>
<evidence type="ECO:0000256" key="4">
    <source>
        <dbReference type="ARBA" id="ARBA00022617"/>
    </source>
</evidence>
<evidence type="ECO:0000259" key="9">
    <source>
        <dbReference type="Pfam" id="PF14537"/>
    </source>
</evidence>